<evidence type="ECO:0000313" key="3">
    <source>
        <dbReference type="Proteomes" id="UP000281771"/>
    </source>
</evidence>
<organism evidence="2 3">
    <name type="scientific">Streptococcus minor</name>
    <dbReference type="NCBI Taxonomy" id="229549"/>
    <lineage>
        <taxon>Bacteria</taxon>
        <taxon>Bacillati</taxon>
        <taxon>Bacillota</taxon>
        <taxon>Bacilli</taxon>
        <taxon>Lactobacillales</taxon>
        <taxon>Streptococcaceae</taxon>
        <taxon>Streptococcus</taxon>
    </lineage>
</organism>
<evidence type="ECO:0000256" key="1">
    <source>
        <dbReference type="HAMAP-Rule" id="MF_01526"/>
    </source>
</evidence>
<proteinExistence type="inferred from homology"/>
<comment type="similarity">
    <text evidence="1">Belongs to the UPF0342 family.</text>
</comment>
<sequence>MTQNIYDLANELDRSIRLLPEYKAVEEAKLAIEGDAEAKLIFQDYLAFQTELQGLMQAGQMPSPDVQNRMEEISKKVQENSLLAVYFAKQQQLSIYMADLEKIIFSPLRDLL</sequence>
<keyword evidence="3" id="KW-1185">Reference proteome</keyword>
<dbReference type="Gene3D" id="1.20.1500.10">
    <property type="entry name" value="YheA/YmcA-like"/>
    <property type="match status" value="1"/>
</dbReference>
<accession>A0A3P1VAE2</accession>
<dbReference type="HAMAP" id="MF_01526">
    <property type="entry name" value="UPF0342"/>
    <property type="match status" value="1"/>
</dbReference>
<dbReference type="Proteomes" id="UP000281771">
    <property type="component" value="Unassembled WGS sequence"/>
</dbReference>
<dbReference type="EMBL" id="RQZA01000008">
    <property type="protein sequence ID" value="RRD30470.1"/>
    <property type="molecule type" value="Genomic_DNA"/>
</dbReference>
<reference evidence="2 3" key="1">
    <citation type="submission" date="2018-11" db="EMBL/GenBank/DDBJ databases">
        <title>Genomes From Bacteria Associated with the Canine Oral Cavity: a Test Case for Automated Genome-Based Taxonomic Assignment.</title>
        <authorList>
            <person name="Coil D.A."/>
            <person name="Jospin G."/>
            <person name="Darling A.E."/>
            <person name="Wallis C."/>
            <person name="Davis I.J."/>
            <person name="Harris S."/>
            <person name="Eisen J.A."/>
            <person name="Holcombe L.J."/>
            <person name="O'Flynn C."/>
        </authorList>
    </citation>
    <scope>NUCLEOTIDE SEQUENCE [LARGE SCALE GENOMIC DNA]</scope>
    <source>
        <strain evidence="2 3">OH4621_COT-116</strain>
    </source>
</reference>
<comment type="caution">
    <text evidence="2">The sequence shown here is derived from an EMBL/GenBank/DDBJ whole genome shotgun (WGS) entry which is preliminary data.</text>
</comment>
<evidence type="ECO:0000313" key="2">
    <source>
        <dbReference type="EMBL" id="RRD30470.1"/>
    </source>
</evidence>
<dbReference type="RefSeq" id="WP_018166508.1">
    <property type="nucleotide sequence ID" value="NZ_RQZA01000008.1"/>
</dbReference>
<dbReference type="AlphaFoldDB" id="A0A3P1VAE2"/>
<dbReference type="SUPFAM" id="SSF158622">
    <property type="entry name" value="YheA/YmcA-like"/>
    <property type="match status" value="1"/>
</dbReference>
<dbReference type="InterPro" id="IPR023378">
    <property type="entry name" value="YheA/YmcA-like_dom_sf"/>
</dbReference>
<dbReference type="InterPro" id="IPR010368">
    <property type="entry name" value="Com_YlbF"/>
</dbReference>
<dbReference type="NCBIfam" id="NF010209">
    <property type="entry name" value="PRK13676.1-1"/>
    <property type="match status" value="1"/>
</dbReference>
<dbReference type="STRING" id="1123309.GCA_000377005_00581"/>
<protein>
    <recommendedName>
        <fullName evidence="1">UPF0342 protein EII38_08145</fullName>
    </recommendedName>
</protein>
<dbReference type="Pfam" id="PF06133">
    <property type="entry name" value="Com_YlbF"/>
    <property type="match status" value="1"/>
</dbReference>
<gene>
    <name evidence="2" type="ORF">EII38_08145</name>
</gene>
<name>A0A3P1VAE2_9STRE</name>